<keyword evidence="2" id="KW-1185">Reference proteome</keyword>
<proteinExistence type="predicted"/>
<dbReference type="EMBL" id="JANHOG010001746">
    <property type="protein sequence ID" value="KAJ3532214.1"/>
    <property type="molecule type" value="Genomic_DNA"/>
</dbReference>
<accession>A0ACC1S540</accession>
<reference evidence="1" key="1">
    <citation type="submission" date="2022-07" db="EMBL/GenBank/DDBJ databases">
        <title>Genome Sequence of Phlebia brevispora.</title>
        <authorList>
            <person name="Buettner E."/>
        </authorList>
    </citation>
    <scope>NUCLEOTIDE SEQUENCE</scope>
    <source>
        <strain evidence="1">MPL23</strain>
    </source>
</reference>
<dbReference type="Proteomes" id="UP001148662">
    <property type="component" value="Unassembled WGS sequence"/>
</dbReference>
<comment type="caution">
    <text evidence="1">The sequence shown here is derived from an EMBL/GenBank/DDBJ whole genome shotgun (WGS) entry which is preliminary data.</text>
</comment>
<organism evidence="1 2">
    <name type="scientific">Phlebia brevispora</name>
    <dbReference type="NCBI Taxonomy" id="194682"/>
    <lineage>
        <taxon>Eukaryota</taxon>
        <taxon>Fungi</taxon>
        <taxon>Dikarya</taxon>
        <taxon>Basidiomycota</taxon>
        <taxon>Agaricomycotina</taxon>
        <taxon>Agaricomycetes</taxon>
        <taxon>Polyporales</taxon>
        <taxon>Meruliaceae</taxon>
        <taxon>Phlebia</taxon>
    </lineage>
</organism>
<sequence length="621" mass="69775">MQQAFVADPFDPPELVAAFRYNPGHGTLGLGQSSGPKVASALKTDLSPMDNLLVTNFPLPYSTALFAGAESDAPNPTAPIQFSGFLFIVVDGSSLSLSNAVQGTPVGSAWGHLTTRHKYTVVSHDVASAIYVHIGGVDILFDPGTAVVRFQVDVHRSTPPAYDIAFGMYFLINAYVLLVYQTVVGRSLCGPYMRLLPLAHIAANAYANNVSGQQGAPGSRVHTHFHDGYGHTYAYDHRIGRKPHQECLRRRLYSGVKESAYRDFYRAETADRSRSLYGHDEDAMKYCDLTLTGFQGTAVYIVSVSGDIRNLSLHLCVQHAIYRVRFQSTWGATQMSVQQPAWHLPKRKVEEPVLKVYNSLTRTKTEFVPSTGRHIKWYNCGPTVYDASHMGHARNYVTQDVLRRIMTDYFGYDVHFVMNITDIDDKIIIRARQNYLVDKFREKQTALTPELVEIITRSWDNYVQSKVAKGLPDEVKPIKGQEAAAWPELANSFQNREWKQECLRRDEKFEMHFTAANRTFAALQDARTNLARDQNSQDAAHALIDASKDILALTLDKEVFSQEGSTVTDPSIFRALSAYWEAQFFDDMHRLRVRDPDTLTRVTEYVPEIVAFVEGIIKNGL</sequence>
<name>A0ACC1S540_9APHY</name>
<gene>
    <name evidence="1" type="ORF">NM688_g7456</name>
</gene>
<evidence type="ECO:0000313" key="2">
    <source>
        <dbReference type="Proteomes" id="UP001148662"/>
    </source>
</evidence>
<protein>
    <submittedName>
        <fullName evidence="1">Uncharacterized protein</fullName>
    </submittedName>
</protein>
<evidence type="ECO:0000313" key="1">
    <source>
        <dbReference type="EMBL" id="KAJ3532214.1"/>
    </source>
</evidence>